<sequence>MPFGSLLPKFLGNRRQLTAEENENPELSSSSLPVGVINPNSKLKSILPASPQPISLQKQIQIYFQPLSLHFPLNNKRK</sequence>
<reference evidence="1 3" key="2">
    <citation type="journal article" date="2014" name="BMC Genomics">
        <title>An improved genome release (version Mt4.0) for the model legume Medicago truncatula.</title>
        <authorList>
            <person name="Tang H."/>
            <person name="Krishnakumar V."/>
            <person name="Bidwell S."/>
            <person name="Rosen B."/>
            <person name="Chan A."/>
            <person name="Zhou S."/>
            <person name="Gentzbittel L."/>
            <person name="Childs K.L."/>
            <person name="Yandell M."/>
            <person name="Gundlach H."/>
            <person name="Mayer K.F."/>
            <person name="Schwartz D.C."/>
            <person name="Town C.D."/>
        </authorList>
    </citation>
    <scope>GENOME REANNOTATION</scope>
    <source>
        <strain evidence="1">A17</strain>
        <strain evidence="2 3">cv. Jemalong A17</strain>
    </source>
</reference>
<evidence type="ECO:0000313" key="3">
    <source>
        <dbReference type="Proteomes" id="UP000002051"/>
    </source>
</evidence>
<proteinExistence type="predicted"/>
<reference evidence="2" key="3">
    <citation type="submission" date="2015-04" db="UniProtKB">
        <authorList>
            <consortium name="EnsemblPlants"/>
        </authorList>
    </citation>
    <scope>IDENTIFICATION</scope>
    <source>
        <strain evidence="2">cv. Jemalong A17</strain>
    </source>
</reference>
<dbReference type="AlphaFoldDB" id="A0A072U2Q1"/>
<keyword evidence="3" id="KW-1185">Reference proteome</keyword>
<dbReference type="EnsemblPlants" id="KEH23992">
    <property type="protein sequence ID" value="KEH23992"/>
    <property type="gene ID" value="MTR_7g099885"/>
</dbReference>
<accession>A0A072U2Q1</accession>
<protein>
    <submittedName>
        <fullName evidence="1 2">Uncharacterized protein</fullName>
    </submittedName>
</protein>
<reference evidence="1 3" key="1">
    <citation type="journal article" date="2011" name="Nature">
        <title>The Medicago genome provides insight into the evolution of rhizobial symbioses.</title>
        <authorList>
            <person name="Young N.D."/>
            <person name="Debelle F."/>
            <person name="Oldroyd G.E."/>
            <person name="Geurts R."/>
            <person name="Cannon S.B."/>
            <person name="Udvardi M.K."/>
            <person name="Benedito V.A."/>
            <person name="Mayer K.F."/>
            <person name="Gouzy J."/>
            <person name="Schoof H."/>
            <person name="Van de Peer Y."/>
            <person name="Proost S."/>
            <person name="Cook D.R."/>
            <person name="Meyers B.C."/>
            <person name="Spannagl M."/>
            <person name="Cheung F."/>
            <person name="De Mita S."/>
            <person name="Krishnakumar V."/>
            <person name="Gundlach H."/>
            <person name="Zhou S."/>
            <person name="Mudge J."/>
            <person name="Bharti A.K."/>
            <person name="Murray J.D."/>
            <person name="Naoumkina M.A."/>
            <person name="Rosen B."/>
            <person name="Silverstein K.A."/>
            <person name="Tang H."/>
            <person name="Rombauts S."/>
            <person name="Zhao P.X."/>
            <person name="Zhou P."/>
            <person name="Barbe V."/>
            <person name="Bardou P."/>
            <person name="Bechner M."/>
            <person name="Bellec A."/>
            <person name="Berger A."/>
            <person name="Berges H."/>
            <person name="Bidwell S."/>
            <person name="Bisseling T."/>
            <person name="Choisne N."/>
            <person name="Couloux A."/>
            <person name="Denny R."/>
            <person name="Deshpande S."/>
            <person name="Dai X."/>
            <person name="Doyle J.J."/>
            <person name="Dudez A.M."/>
            <person name="Farmer A.D."/>
            <person name="Fouteau S."/>
            <person name="Franken C."/>
            <person name="Gibelin C."/>
            <person name="Gish J."/>
            <person name="Goldstein S."/>
            <person name="Gonzalez A.J."/>
            <person name="Green P.J."/>
            <person name="Hallab A."/>
            <person name="Hartog M."/>
            <person name="Hua A."/>
            <person name="Humphray S.J."/>
            <person name="Jeong D.H."/>
            <person name="Jing Y."/>
            <person name="Jocker A."/>
            <person name="Kenton S.M."/>
            <person name="Kim D.J."/>
            <person name="Klee K."/>
            <person name="Lai H."/>
            <person name="Lang C."/>
            <person name="Lin S."/>
            <person name="Macmil S.L."/>
            <person name="Magdelenat G."/>
            <person name="Matthews L."/>
            <person name="McCorrison J."/>
            <person name="Monaghan E.L."/>
            <person name="Mun J.H."/>
            <person name="Najar F.Z."/>
            <person name="Nicholson C."/>
            <person name="Noirot C."/>
            <person name="O'Bleness M."/>
            <person name="Paule C.R."/>
            <person name="Poulain J."/>
            <person name="Prion F."/>
            <person name="Qin B."/>
            <person name="Qu C."/>
            <person name="Retzel E.F."/>
            <person name="Riddle C."/>
            <person name="Sallet E."/>
            <person name="Samain S."/>
            <person name="Samson N."/>
            <person name="Sanders I."/>
            <person name="Saurat O."/>
            <person name="Scarpelli C."/>
            <person name="Schiex T."/>
            <person name="Segurens B."/>
            <person name="Severin A.J."/>
            <person name="Sherrier D.J."/>
            <person name="Shi R."/>
            <person name="Sims S."/>
            <person name="Singer S.R."/>
            <person name="Sinharoy S."/>
            <person name="Sterck L."/>
            <person name="Viollet A."/>
            <person name="Wang B.B."/>
            <person name="Wang K."/>
            <person name="Wang M."/>
            <person name="Wang X."/>
            <person name="Warfsmann J."/>
            <person name="Weissenbach J."/>
            <person name="White D.D."/>
            <person name="White J.D."/>
            <person name="Wiley G.B."/>
            <person name="Wincker P."/>
            <person name="Xing Y."/>
            <person name="Yang L."/>
            <person name="Yao Z."/>
            <person name="Ying F."/>
            <person name="Zhai J."/>
            <person name="Zhou L."/>
            <person name="Zuber A."/>
            <person name="Denarie J."/>
            <person name="Dixon R.A."/>
            <person name="May G.D."/>
            <person name="Schwartz D.C."/>
            <person name="Rogers J."/>
            <person name="Quetier F."/>
            <person name="Town C.D."/>
            <person name="Roe B.A."/>
        </authorList>
    </citation>
    <scope>NUCLEOTIDE SEQUENCE [LARGE SCALE GENOMIC DNA]</scope>
    <source>
        <strain evidence="1">A17</strain>
        <strain evidence="2 3">cv. Jemalong A17</strain>
    </source>
</reference>
<name>A0A072U2Q1_MEDTR</name>
<evidence type="ECO:0000313" key="1">
    <source>
        <dbReference type="EMBL" id="KEH23992.1"/>
    </source>
</evidence>
<organism evidence="1 3">
    <name type="scientific">Medicago truncatula</name>
    <name type="common">Barrel medic</name>
    <name type="synonym">Medicago tribuloides</name>
    <dbReference type="NCBI Taxonomy" id="3880"/>
    <lineage>
        <taxon>Eukaryota</taxon>
        <taxon>Viridiplantae</taxon>
        <taxon>Streptophyta</taxon>
        <taxon>Embryophyta</taxon>
        <taxon>Tracheophyta</taxon>
        <taxon>Spermatophyta</taxon>
        <taxon>Magnoliopsida</taxon>
        <taxon>eudicotyledons</taxon>
        <taxon>Gunneridae</taxon>
        <taxon>Pentapetalae</taxon>
        <taxon>rosids</taxon>
        <taxon>fabids</taxon>
        <taxon>Fabales</taxon>
        <taxon>Fabaceae</taxon>
        <taxon>Papilionoideae</taxon>
        <taxon>50 kb inversion clade</taxon>
        <taxon>NPAAA clade</taxon>
        <taxon>Hologalegina</taxon>
        <taxon>IRL clade</taxon>
        <taxon>Trifolieae</taxon>
        <taxon>Medicago</taxon>
    </lineage>
</organism>
<dbReference type="EMBL" id="CM001223">
    <property type="protein sequence ID" value="KEH23992.1"/>
    <property type="molecule type" value="Genomic_DNA"/>
</dbReference>
<dbReference type="HOGENOM" id="CLU_2625747_0_0_1"/>
<gene>
    <name evidence="1" type="ordered locus">MTR_7g099885</name>
</gene>
<evidence type="ECO:0000313" key="2">
    <source>
        <dbReference type="EnsemblPlants" id="KEH23992"/>
    </source>
</evidence>
<dbReference type="Proteomes" id="UP000002051">
    <property type="component" value="Unassembled WGS sequence"/>
</dbReference>